<dbReference type="PROSITE" id="PS51192">
    <property type="entry name" value="HELICASE_ATP_BIND_1"/>
    <property type="match status" value="1"/>
</dbReference>
<feature type="domain" description="Helicase ATP-binding" evidence="7">
    <location>
        <begin position="1"/>
        <end position="111"/>
    </location>
</feature>
<dbReference type="EMBL" id="CAVN010000026">
    <property type="protein sequence ID" value="CDF57124.1"/>
    <property type="molecule type" value="Genomic_DNA"/>
</dbReference>
<keyword evidence="9" id="KW-1185">Reference proteome</keyword>
<dbReference type="GO" id="GO:0006281">
    <property type="term" value="P:DNA repair"/>
    <property type="evidence" value="ECO:0007669"/>
    <property type="project" value="UniProtKB-KW"/>
</dbReference>
<dbReference type="InterPro" id="IPR011545">
    <property type="entry name" value="DEAD/DEAH_box_helicase_dom"/>
</dbReference>
<keyword evidence="3 8" id="KW-0547">Nucleotide-binding</keyword>
<keyword evidence="6" id="KW-0472">Membrane</keyword>
<dbReference type="PANTHER" id="PTHR47964">
    <property type="entry name" value="ATP-DEPENDENT DNA HELICASE HOMOLOG RECG, CHLOROPLASTIC"/>
    <property type="match status" value="1"/>
</dbReference>
<reference evidence="8" key="1">
    <citation type="submission" date="2013-03" db="EMBL/GenBank/DDBJ databases">
        <title>Draft genome sequence of the hydrogen-ethanol-producing anaerobic alkalithermophilic Caloramator celere.</title>
        <authorList>
            <person name="Ciranna A."/>
            <person name="Larjo A."/>
            <person name="Kivisto A."/>
            <person name="Santala V."/>
            <person name="Roos C."/>
            <person name="Karp M."/>
        </authorList>
    </citation>
    <scope>NUCLEOTIDE SEQUENCE [LARGE SCALE GENOMIC DNA]</scope>
    <source>
        <strain evidence="8">DSM 8682</strain>
    </source>
</reference>
<dbReference type="SUPFAM" id="SSF52540">
    <property type="entry name" value="P-loop containing nucleoside triphosphate hydrolases"/>
    <property type="match status" value="1"/>
</dbReference>
<dbReference type="InterPro" id="IPR047112">
    <property type="entry name" value="RecG/Mfd"/>
</dbReference>
<keyword evidence="4" id="KW-0238">DNA-binding</keyword>
<dbReference type="AlphaFoldDB" id="R7RM79"/>
<evidence type="ECO:0000256" key="2">
    <source>
        <dbReference type="ARBA" id="ARBA00022801"/>
    </source>
</evidence>
<evidence type="ECO:0000259" key="7">
    <source>
        <dbReference type="PROSITE" id="PS51192"/>
    </source>
</evidence>
<gene>
    <name evidence="8" type="ORF">TCEL_00018</name>
</gene>
<keyword evidence="3 8" id="KW-0347">Helicase</keyword>
<dbReference type="Gene3D" id="3.40.50.300">
    <property type="entry name" value="P-loop containing nucleotide triphosphate hydrolases"/>
    <property type="match status" value="1"/>
</dbReference>
<accession>R7RM79</accession>
<dbReference type="Proteomes" id="UP000014923">
    <property type="component" value="Unassembled WGS sequence"/>
</dbReference>
<evidence type="ECO:0000256" key="1">
    <source>
        <dbReference type="ARBA" id="ARBA00022763"/>
    </source>
</evidence>
<dbReference type="eggNOG" id="COG1200">
    <property type="taxonomic scope" value="Bacteria"/>
</dbReference>
<proteinExistence type="predicted"/>
<dbReference type="EC" id="3.6.1.-" evidence="8"/>
<dbReference type="GO" id="GO:0005524">
    <property type="term" value="F:ATP binding"/>
    <property type="evidence" value="ECO:0007669"/>
    <property type="project" value="InterPro"/>
</dbReference>
<dbReference type="Pfam" id="PF00270">
    <property type="entry name" value="DEAD"/>
    <property type="match status" value="1"/>
</dbReference>
<protein>
    <submittedName>
        <fullName evidence="8">ATP-dependent DNA helicase RecG</fullName>
        <ecNumber evidence="8">3.6.1.-</ecNumber>
    </submittedName>
</protein>
<comment type="caution">
    <text evidence="8">The sequence shown here is derived from an EMBL/GenBank/DDBJ whole genome shotgun (WGS) entry which is preliminary data.</text>
</comment>
<evidence type="ECO:0000313" key="9">
    <source>
        <dbReference type="Proteomes" id="UP000014923"/>
    </source>
</evidence>
<dbReference type="GO" id="GO:0003678">
    <property type="term" value="F:DNA helicase activity"/>
    <property type="evidence" value="ECO:0007669"/>
    <property type="project" value="TreeGrafter"/>
</dbReference>
<organism evidence="8 9">
    <name type="scientific">Thermobrachium celere DSM 8682</name>
    <dbReference type="NCBI Taxonomy" id="941824"/>
    <lineage>
        <taxon>Bacteria</taxon>
        <taxon>Bacillati</taxon>
        <taxon>Bacillota</taxon>
        <taxon>Clostridia</taxon>
        <taxon>Eubacteriales</taxon>
        <taxon>Clostridiaceae</taxon>
        <taxon>Thermobrachium</taxon>
    </lineage>
</organism>
<name>R7RM79_9CLOT</name>
<keyword evidence="6" id="KW-1133">Transmembrane helix</keyword>
<dbReference type="GO" id="GO:0003677">
    <property type="term" value="F:DNA binding"/>
    <property type="evidence" value="ECO:0007669"/>
    <property type="project" value="UniProtKB-KW"/>
</dbReference>
<feature type="transmembrane region" description="Helical" evidence="6">
    <location>
        <begin position="84"/>
        <end position="108"/>
    </location>
</feature>
<dbReference type="HOGENOM" id="CLU_2157170_0_0_9"/>
<keyword evidence="6" id="KW-0812">Transmembrane</keyword>
<keyword evidence="3 8" id="KW-0067">ATP-binding</keyword>
<evidence type="ECO:0000256" key="6">
    <source>
        <dbReference type="SAM" id="Phobius"/>
    </source>
</evidence>
<keyword evidence="1" id="KW-0227">DNA damage</keyword>
<evidence type="ECO:0000256" key="3">
    <source>
        <dbReference type="ARBA" id="ARBA00022806"/>
    </source>
</evidence>
<dbReference type="PANTHER" id="PTHR47964:SF1">
    <property type="entry name" value="ATP-DEPENDENT DNA HELICASE HOMOLOG RECG, CHLOROPLASTIC"/>
    <property type="match status" value="1"/>
</dbReference>
<dbReference type="InterPro" id="IPR027417">
    <property type="entry name" value="P-loop_NTPase"/>
</dbReference>
<dbReference type="InterPro" id="IPR014001">
    <property type="entry name" value="Helicase_ATP-bd"/>
</dbReference>
<sequence>MKKNKPMNRLVQGDVGSGKTVIAAIAMFNCAEAGYQAAMLAPTEILAEQHFSSITSLLKDFDLNIALITGSTTKKQKEKILTDLASAVFAILFIPPNIIKAVIIAITLPVI</sequence>
<keyword evidence="2 8" id="KW-0378">Hydrolase</keyword>
<evidence type="ECO:0000256" key="5">
    <source>
        <dbReference type="ARBA" id="ARBA00023204"/>
    </source>
</evidence>
<dbReference type="GO" id="GO:0016787">
    <property type="term" value="F:hydrolase activity"/>
    <property type="evidence" value="ECO:0007669"/>
    <property type="project" value="UniProtKB-KW"/>
</dbReference>
<evidence type="ECO:0000313" key="8">
    <source>
        <dbReference type="EMBL" id="CDF57124.1"/>
    </source>
</evidence>
<keyword evidence="5" id="KW-0234">DNA repair</keyword>
<evidence type="ECO:0000256" key="4">
    <source>
        <dbReference type="ARBA" id="ARBA00023125"/>
    </source>
</evidence>